<gene>
    <name evidence="1" type="ORF">BD289DRAFT_189826</name>
</gene>
<reference evidence="1 2" key="1">
    <citation type="journal article" date="2018" name="Mycol. Prog.">
        <title>Coniella lustricola, a new species from submerged detritus.</title>
        <authorList>
            <person name="Raudabaugh D.B."/>
            <person name="Iturriaga T."/>
            <person name="Carver A."/>
            <person name="Mondo S."/>
            <person name="Pangilinan J."/>
            <person name="Lipzen A."/>
            <person name="He G."/>
            <person name="Amirebrahimi M."/>
            <person name="Grigoriev I.V."/>
            <person name="Miller A.N."/>
        </authorList>
    </citation>
    <scope>NUCLEOTIDE SEQUENCE [LARGE SCALE GENOMIC DNA]</scope>
    <source>
        <strain evidence="1 2">B22-T-1</strain>
    </source>
</reference>
<organism evidence="1 2">
    <name type="scientific">Coniella lustricola</name>
    <dbReference type="NCBI Taxonomy" id="2025994"/>
    <lineage>
        <taxon>Eukaryota</taxon>
        <taxon>Fungi</taxon>
        <taxon>Dikarya</taxon>
        <taxon>Ascomycota</taxon>
        <taxon>Pezizomycotina</taxon>
        <taxon>Sordariomycetes</taxon>
        <taxon>Sordariomycetidae</taxon>
        <taxon>Diaporthales</taxon>
        <taxon>Schizoparmaceae</taxon>
        <taxon>Coniella</taxon>
    </lineage>
</organism>
<dbReference type="AlphaFoldDB" id="A0A2T3ACY1"/>
<evidence type="ECO:0000313" key="2">
    <source>
        <dbReference type="Proteomes" id="UP000241462"/>
    </source>
</evidence>
<sequence length="189" mass="21063">MTRVMGHLRRIECFVSSTAVGTKCFESGIDLGQGIQNRSIPPTIPQLTLDPYILKPPTLASDCIYKGRACVSRSDNAGKLDGCGRVVVCQCSSVGMCWNVGCEVGVVHMREYPWLVYRAVSIRFTVYNRLITSLGFPHFLFPLSFSCSVLFHVPWLILAISSPRLCVDAKTVRQLACTILFYQRQPTSH</sequence>
<name>A0A2T3ACY1_9PEZI</name>
<evidence type="ECO:0000313" key="1">
    <source>
        <dbReference type="EMBL" id="PSR92108.1"/>
    </source>
</evidence>
<protein>
    <submittedName>
        <fullName evidence="1">Uncharacterized protein</fullName>
    </submittedName>
</protein>
<accession>A0A2T3ACY1</accession>
<dbReference type="EMBL" id="KZ678410">
    <property type="protein sequence ID" value="PSR92108.1"/>
    <property type="molecule type" value="Genomic_DNA"/>
</dbReference>
<dbReference type="InParanoid" id="A0A2T3ACY1"/>
<proteinExistence type="predicted"/>
<keyword evidence="2" id="KW-1185">Reference proteome</keyword>
<dbReference type="Proteomes" id="UP000241462">
    <property type="component" value="Unassembled WGS sequence"/>
</dbReference>